<comment type="similarity">
    <text evidence="2">Belongs to the LIMR family.</text>
</comment>
<evidence type="ECO:0000256" key="1">
    <source>
        <dbReference type="ARBA" id="ARBA00004141"/>
    </source>
</evidence>
<keyword evidence="9" id="KW-1185">Reference proteome</keyword>
<feature type="transmembrane region" description="Helical" evidence="7">
    <location>
        <begin position="362"/>
        <end position="379"/>
    </location>
</feature>
<dbReference type="EMBL" id="JANIIK010000044">
    <property type="protein sequence ID" value="KAJ3603976.1"/>
    <property type="molecule type" value="Genomic_DNA"/>
</dbReference>
<dbReference type="PANTHER" id="PTHR21355:SF0">
    <property type="entry name" value="G-PROTEIN COUPLED RECEPTOR-ASSOCIATED PROTEIN LMBRD2"/>
    <property type="match status" value="1"/>
</dbReference>
<evidence type="ECO:0008006" key="10">
    <source>
        <dbReference type="Google" id="ProtNLM"/>
    </source>
</evidence>
<keyword evidence="5 7" id="KW-0472">Membrane</keyword>
<feature type="transmembrane region" description="Helical" evidence="7">
    <location>
        <begin position="117"/>
        <end position="137"/>
    </location>
</feature>
<dbReference type="GO" id="GO:0016020">
    <property type="term" value="C:membrane"/>
    <property type="evidence" value="ECO:0007669"/>
    <property type="project" value="UniProtKB-SubCell"/>
</dbReference>
<feature type="region of interest" description="Disordered" evidence="6">
    <location>
        <begin position="562"/>
        <end position="605"/>
    </location>
</feature>
<gene>
    <name evidence="8" type="ORF">NHX12_028717</name>
</gene>
<dbReference type="AlphaFoldDB" id="A0A9Q0EDU2"/>
<evidence type="ECO:0000256" key="4">
    <source>
        <dbReference type="ARBA" id="ARBA00022989"/>
    </source>
</evidence>
<evidence type="ECO:0000256" key="3">
    <source>
        <dbReference type="ARBA" id="ARBA00022692"/>
    </source>
</evidence>
<comment type="caution">
    <text evidence="8">The sequence shown here is derived from an EMBL/GenBank/DDBJ whole genome shotgun (WGS) entry which is preliminary data.</text>
</comment>
<feature type="transmembrane region" description="Helical" evidence="7">
    <location>
        <begin position="157"/>
        <end position="175"/>
    </location>
</feature>
<dbReference type="InterPro" id="IPR051584">
    <property type="entry name" value="GPCR-associated_LMBR1"/>
</dbReference>
<organism evidence="8 9">
    <name type="scientific">Muraenolepis orangiensis</name>
    <name type="common">Patagonian moray cod</name>
    <dbReference type="NCBI Taxonomy" id="630683"/>
    <lineage>
        <taxon>Eukaryota</taxon>
        <taxon>Metazoa</taxon>
        <taxon>Chordata</taxon>
        <taxon>Craniata</taxon>
        <taxon>Vertebrata</taxon>
        <taxon>Euteleostomi</taxon>
        <taxon>Actinopterygii</taxon>
        <taxon>Neopterygii</taxon>
        <taxon>Teleostei</taxon>
        <taxon>Neoteleostei</taxon>
        <taxon>Acanthomorphata</taxon>
        <taxon>Zeiogadaria</taxon>
        <taxon>Gadariae</taxon>
        <taxon>Gadiformes</taxon>
        <taxon>Muraenolepidoidei</taxon>
        <taxon>Muraenolepididae</taxon>
        <taxon>Muraenolepis</taxon>
    </lineage>
</organism>
<protein>
    <recommendedName>
        <fullName evidence="10">LMBR1 domain-containing protein 2</fullName>
    </recommendedName>
</protein>
<dbReference type="Proteomes" id="UP001148018">
    <property type="component" value="Unassembled WGS sequence"/>
</dbReference>
<feature type="transmembrane region" description="Helical" evidence="7">
    <location>
        <begin position="187"/>
        <end position="211"/>
    </location>
</feature>
<evidence type="ECO:0000256" key="5">
    <source>
        <dbReference type="ARBA" id="ARBA00023136"/>
    </source>
</evidence>
<comment type="subcellular location">
    <subcellularLocation>
        <location evidence="1">Membrane</location>
        <topology evidence="1">Multi-pass membrane protein</topology>
    </subcellularLocation>
</comment>
<proteinExistence type="inferred from homology"/>
<feature type="transmembrane region" description="Helical" evidence="7">
    <location>
        <begin position="508"/>
        <end position="525"/>
    </location>
</feature>
<evidence type="ECO:0000256" key="6">
    <source>
        <dbReference type="SAM" id="MobiDB-lite"/>
    </source>
</evidence>
<evidence type="ECO:0000313" key="9">
    <source>
        <dbReference type="Proteomes" id="UP001148018"/>
    </source>
</evidence>
<dbReference type="GO" id="GO:0071875">
    <property type="term" value="P:adrenergic receptor signaling pathway"/>
    <property type="evidence" value="ECO:0007669"/>
    <property type="project" value="TreeGrafter"/>
</dbReference>
<reference evidence="8" key="1">
    <citation type="submission" date="2022-07" db="EMBL/GenBank/DDBJ databases">
        <title>Chromosome-level genome of Muraenolepis orangiensis.</title>
        <authorList>
            <person name="Kim J."/>
        </authorList>
    </citation>
    <scope>NUCLEOTIDE SEQUENCE</scope>
    <source>
        <strain evidence="8">KU_S4_2022</strain>
        <tissue evidence="8">Muscle</tissue>
    </source>
</reference>
<dbReference type="OrthoDB" id="203099at2759"/>
<feature type="transmembrane region" description="Helical" evidence="7">
    <location>
        <begin position="34"/>
        <end position="52"/>
    </location>
</feature>
<accession>A0A9Q0EDU2</accession>
<evidence type="ECO:0000256" key="7">
    <source>
        <dbReference type="SAM" id="Phobius"/>
    </source>
</evidence>
<evidence type="ECO:0000313" key="8">
    <source>
        <dbReference type="EMBL" id="KAJ3603976.1"/>
    </source>
</evidence>
<keyword evidence="3 7" id="KW-0812">Transmembrane</keyword>
<dbReference type="Pfam" id="PF04791">
    <property type="entry name" value="LMBR1"/>
    <property type="match status" value="1"/>
</dbReference>
<keyword evidence="4 7" id="KW-1133">Transmembrane helix</keyword>
<name>A0A9Q0EDU2_9TELE</name>
<dbReference type="PANTHER" id="PTHR21355">
    <property type="entry name" value="G-PROTEIN COUPLED RECEPTOR-ASSOCIATED PROTEIN LMBRD2"/>
    <property type="match status" value="1"/>
</dbReference>
<evidence type="ECO:0000256" key="2">
    <source>
        <dbReference type="ARBA" id="ARBA00010487"/>
    </source>
</evidence>
<feature type="transmembrane region" description="Helical" evidence="7">
    <location>
        <begin position="408"/>
        <end position="429"/>
    </location>
</feature>
<sequence length="669" mass="76636">MSVAALGVIVVGVFFLALYLLHRYGDFRKQQRMVLFGTLLSWYLCFLIVFVLPLDVSTTIYNQCKIDNALHLDQDSHPGPVEAQPNESISPIGSVSKVCKEPWSYIPDRVLPVFWRVVYWTSQFLTWLLLPFMQSYARSGAFSRVGKIKTALIENGIYYGTYLLIFISLLIYVAANPRLNLTWREFQTIGITAANTWGLFLLVLLLGYGLVEIPRSYWLASCHGYLLAKTYFKAAKMATEKAEAEENLADAMEEVASVYECVRALHNKSLRKCVDTILQKGALVKLHKRVITTVQRQCQSQVQWAILLEQAVYLEDVAKSQGSPLRQLVRSFPSAQPTPPLRRFIYTPTVEWYWECVLRRGFYKLVFLVLCVLSLAVVWSECTFFSSQPVLSLFAVLIQIAEKQHNYICIEMACFVSIFFLCVCVYSTVFQIRVFNYYYLVPHHQTDAYSLQFSGMLFCRLTPPLCLNFLGLIHMDSAISHQDRIQTSYTSIMGSMHLLPFISDGFYIYYPMLVLFLCFATYFRLGSRCLNLLGIQQYIREDDLTSDLVDEGKELLQRERRKWQRTEGGVNRKRDWRQRHGNQVTNGKAQKGYSELKGDDNASSAAPISQNGWFSWRGEDNGEQRASLLQDGPSASYSEEDLTHSRTKRYTGGHYLSLSPSSTSIFEDV</sequence>
<feature type="region of interest" description="Disordered" evidence="6">
    <location>
        <begin position="624"/>
        <end position="645"/>
    </location>
</feature>
<dbReference type="InterPro" id="IPR006876">
    <property type="entry name" value="LMBR1-like_membr_prot"/>
</dbReference>
<feature type="transmembrane region" description="Helical" evidence="7">
    <location>
        <begin position="6"/>
        <end position="22"/>
    </location>
</feature>